<dbReference type="AlphaFoldDB" id="A0A0F9EGB4"/>
<gene>
    <name evidence="2" type="ORF">LCGC14_2429510</name>
</gene>
<reference evidence="2" key="1">
    <citation type="journal article" date="2015" name="Nature">
        <title>Complex archaea that bridge the gap between prokaryotes and eukaryotes.</title>
        <authorList>
            <person name="Spang A."/>
            <person name="Saw J.H."/>
            <person name="Jorgensen S.L."/>
            <person name="Zaremba-Niedzwiedzka K."/>
            <person name="Martijn J."/>
            <person name="Lind A.E."/>
            <person name="van Eijk R."/>
            <person name="Schleper C."/>
            <person name="Guy L."/>
            <person name="Ettema T.J."/>
        </authorList>
    </citation>
    <scope>NUCLEOTIDE SEQUENCE</scope>
</reference>
<feature type="non-terminal residue" evidence="2">
    <location>
        <position position="1"/>
    </location>
</feature>
<feature type="transmembrane region" description="Helical" evidence="1">
    <location>
        <begin position="55"/>
        <end position="76"/>
    </location>
</feature>
<comment type="caution">
    <text evidence="2">The sequence shown here is derived from an EMBL/GenBank/DDBJ whole genome shotgun (WGS) entry which is preliminary data.</text>
</comment>
<accession>A0A0F9EGB4</accession>
<keyword evidence="1" id="KW-0812">Transmembrane</keyword>
<name>A0A0F9EGB4_9ZZZZ</name>
<protein>
    <submittedName>
        <fullName evidence="2">Uncharacterized protein</fullName>
    </submittedName>
</protein>
<organism evidence="2">
    <name type="scientific">marine sediment metagenome</name>
    <dbReference type="NCBI Taxonomy" id="412755"/>
    <lineage>
        <taxon>unclassified sequences</taxon>
        <taxon>metagenomes</taxon>
        <taxon>ecological metagenomes</taxon>
    </lineage>
</organism>
<keyword evidence="1" id="KW-0472">Membrane</keyword>
<evidence type="ECO:0000256" key="1">
    <source>
        <dbReference type="SAM" id="Phobius"/>
    </source>
</evidence>
<sequence>PEDFLNPKILIKAIKEFISIVDNAICELEDILRELGLIPDDVKKKPTNRPSFKKVCTYVSAVLTFLGVILAIIVYFDSIINIWNRRKTSVNASKIEKIARKRIEIPIKIQSTWDMYTNLHRQVDFYIVRTQSPTTQKNIFPGSAKIEIPKNTITINGMISIPPHKTLRTKVVLPKDPKLHEYLDEGGYIIKIDLSYEYGRDFTLREQCLFDKEMIKRGLTYWFRFPE</sequence>
<evidence type="ECO:0000313" key="2">
    <source>
        <dbReference type="EMBL" id="KKL23028.1"/>
    </source>
</evidence>
<keyword evidence="1" id="KW-1133">Transmembrane helix</keyword>
<proteinExistence type="predicted"/>
<dbReference type="EMBL" id="LAZR01037126">
    <property type="protein sequence ID" value="KKL23028.1"/>
    <property type="molecule type" value="Genomic_DNA"/>
</dbReference>